<name>A0A131Z736_RHIAP</name>
<sequence>MHEHLNSISQSEPKEGWEASTITMTAVQFALVLMLALTFLVENISSLRPHPFFRDCIGLPCNLRRDPWCGPHCDCIRRSRSRLTCGPAFVYIG</sequence>
<organism evidence="2">
    <name type="scientific">Rhipicephalus appendiculatus</name>
    <name type="common">Brown ear tick</name>
    <dbReference type="NCBI Taxonomy" id="34631"/>
    <lineage>
        <taxon>Eukaryota</taxon>
        <taxon>Metazoa</taxon>
        <taxon>Ecdysozoa</taxon>
        <taxon>Arthropoda</taxon>
        <taxon>Chelicerata</taxon>
        <taxon>Arachnida</taxon>
        <taxon>Acari</taxon>
        <taxon>Parasitiformes</taxon>
        <taxon>Ixodida</taxon>
        <taxon>Ixodoidea</taxon>
        <taxon>Ixodidae</taxon>
        <taxon>Rhipicephalinae</taxon>
        <taxon>Rhipicephalus</taxon>
        <taxon>Rhipicephalus</taxon>
    </lineage>
</organism>
<feature type="transmembrane region" description="Helical" evidence="1">
    <location>
        <begin position="20"/>
        <end position="41"/>
    </location>
</feature>
<accession>A0A131Z736</accession>
<evidence type="ECO:0000313" key="2">
    <source>
        <dbReference type="EMBL" id="JAP85981.1"/>
    </source>
</evidence>
<reference evidence="2" key="1">
    <citation type="journal article" date="2016" name="Ticks Tick Borne Dis.">
        <title>De novo assembly and annotation of the salivary gland transcriptome of Rhipicephalus appendiculatus male and female ticks during blood feeding.</title>
        <authorList>
            <person name="de Castro M.H."/>
            <person name="de Klerk D."/>
            <person name="Pienaar R."/>
            <person name="Latif A.A."/>
            <person name="Rees D.J."/>
            <person name="Mans B.J."/>
        </authorList>
    </citation>
    <scope>NUCLEOTIDE SEQUENCE</scope>
    <source>
        <tissue evidence="2">Salivary glands</tissue>
    </source>
</reference>
<dbReference type="EMBL" id="GEDV01002576">
    <property type="protein sequence ID" value="JAP85981.1"/>
    <property type="molecule type" value="Transcribed_RNA"/>
</dbReference>
<protein>
    <submittedName>
        <fullName evidence="2">Tick defensin</fullName>
    </submittedName>
</protein>
<keyword evidence="1" id="KW-0472">Membrane</keyword>
<keyword evidence="1" id="KW-1133">Transmembrane helix</keyword>
<dbReference type="AlphaFoldDB" id="A0A131Z736"/>
<evidence type="ECO:0000256" key="1">
    <source>
        <dbReference type="SAM" id="Phobius"/>
    </source>
</evidence>
<keyword evidence="1" id="KW-0812">Transmembrane</keyword>
<proteinExistence type="predicted"/>